<organism evidence="1 2">
    <name type="scientific">Trichinella pseudospiralis</name>
    <name type="common">Parasitic roundworm</name>
    <dbReference type="NCBI Taxonomy" id="6337"/>
    <lineage>
        <taxon>Eukaryota</taxon>
        <taxon>Metazoa</taxon>
        <taxon>Ecdysozoa</taxon>
        <taxon>Nematoda</taxon>
        <taxon>Enoplea</taxon>
        <taxon>Dorylaimia</taxon>
        <taxon>Trichinellida</taxon>
        <taxon>Trichinellidae</taxon>
        <taxon>Trichinella</taxon>
    </lineage>
</organism>
<proteinExistence type="predicted"/>
<gene>
    <name evidence="1" type="ORF">T4C_6186</name>
</gene>
<protein>
    <submittedName>
        <fullName evidence="1">Uncharacterized protein</fullName>
    </submittedName>
</protein>
<dbReference type="AlphaFoldDB" id="A0A0V1GDN9"/>
<sequence length="35" mass="4018">MFNRFFENIAAVLLAIECLALLCLSVAWRFEEGNI</sequence>
<comment type="caution">
    <text evidence="1">The sequence shown here is derived from an EMBL/GenBank/DDBJ whole genome shotgun (WGS) entry which is preliminary data.</text>
</comment>
<accession>A0A0V1GDN9</accession>
<evidence type="ECO:0000313" key="2">
    <source>
        <dbReference type="Proteomes" id="UP000054826"/>
    </source>
</evidence>
<dbReference type="EMBL" id="JYDV01004023">
    <property type="protein sequence ID" value="KRY95811.1"/>
    <property type="molecule type" value="Genomic_DNA"/>
</dbReference>
<reference evidence="1 2" key="1">
    <citation type="submission" date="2015-01" db="EMBL/GenBank/DDBJ databases">
        <title>Evolution of Trichinella species and genotypes.</title>
        <authorList>
            <person name="Korhonen P.K."/>
            <person name="Edoardo P."/>
            <person name="Giuseppe L.R."/>
            <person name="Gasser R.B."/>
        </authorList>
    </citation>
    <scope>NUCLEOTIDE SEQUENCE [LARGE SCALE GENOMIC DNA]</scope>
    <source>
        <strain evidence="1">ISS176</strain>
    </source>
</reference>
<evidence type="ECO:0000313" key="1">
    <source>
        <dbReference type="EMBL" id="KRY95811.1"/>
    </source>
</evidence>
<dbReference type="Proteomes" id="UP000054826">
    <property type="component" value="Unassembled WGS sequence"/>
</dbReference>
<name>A0A0V1GDN9_TRIPS</name>